<gene>
    <name evidence="1" type="ORF">CY35_07G017500</name>
</gene>
<name>A0ACB8HJ73_9BRYO</name>
<organism evidence="1 2">
    <name type="scientific">Sphagnum magellanicum</name>
    <dbReference type="NCBI Taxonomy" id="128215"/>
    <lineage>
        <taxon>Eukaryota</taxon>
        <taxon>Viridiplantae</taxon>
        <taxon>Streptophyta</taxon>
        <taxon>Embryophyta</taxon>
        <taxon>Bryophyta</taxon>
        <taxon>Sphagnophytina</taxon>
        <taxon>Sphagnopsida</taxon>
        <taxon>Sphagnales</taxon>
        <taxon>Sphagnaceae</taxon>
        <taxon>Sphagnum</taxon>
    </lineage>
</organism>
<evidence type="ECO:0000313" key="2">
    <source>
        <dbReference type="Proteomes" id="UP000828922"/>
    </source>
</evidence>
<dbReference type="Proteomes" id="UP000828922">
    <property type="component" value="Linkage Group LG07"/>
</dbReference>
<accession>A0ACB8HJ73</accession>
<keyword evidence="2" id="KW-1185">Reference proteome</keyword>
<protein>
    <submittedName>
        <fullName evidence="1">Uncharacterized protein</fullName>
    </submittedName>
</protein>
<dbReference type="EMBL" id="CM038913">
    <property type="protein sequence ID" value="KAH9556263.1"/>
    <property type="molecule type" value="Genomic_DNA"/>
</dbReference>
<comment type="caution">
    <text evidence="1">The sequence shown here is derived from an EMBL/GenBank/DDBJ whole genome shotgun (WGS) entry which is preliminary data.</text>
</comment>
<evidence type="ECO:0000313" key="1">
    <source>
        <dbReference type="EMBL" id="KAH9556263.1"/>
    </source>
</evidence>
<sequence length="169" mass="20282">MRCGTTTKKPISHTKQQIVRKKKQQQQQCSFFVCFFVCFCFLESWFGLRPPAAAPTQRKRKGKEKRHWNEGSQGQNLDHATSTDDDDNKRGNLRKSQRVNKQIAIQKWEVKWTKTCKMCQREETTTRGASFYTFWNQIHHYRDFQDCQIHHQSFQSHHQRVFKIARFNI</sequence>
<reference evidence="2" key="1">
    <citation type="journal article" date="2022" name="New Phytol.">
        <title>Phylogenomic structure and speciation in an emerging model: the Sphagnum magellanicum complex (Bryophyta).</title>
        <authorList>
            <person name="Shaw A.J."/>
            <person name="Piatkowski B."/>
            <person name="Duffy A.M."/>
            <person name="Aguero B."/>
            <person name="Imwattana K."/>
            <person name="Nieto-Lugilde M."/>
            <person name="Healey A."/>
            <person name="Weston D.J."/>
            <person name="Patel M.N."/>
            <person name="Schmutz J."/>
            <person name="Grimwood J."/>
            <person name="Yavitt J.B."/>
            <person name="Hassel K."/>
            <person name="Stenoien H.K."/>
            <person name="Flatberg K.I."/>
            <person name="Bickford C.P."/>
            <person name="Hicks K.A."/>
        </authorList>
    </citation>
    <scope>NUCLEOTIDE SEQUENCE [LARGE SCALE GENOMIC DNA]</scope>
</reference>
<proteinExistence type="predicted"/>